<evidence type="ECO:0000313" key="3">
    <source>
        <dbReference type="Proteomes" id="UP000785679"/>
    </source>
</evidence>
<comment type="caution">
    <text evidence="2">The sequence shown here is derived from an EMBL/GenBank/DDBJ whole genome shotgun (WGS) entry which is preliminary data.</text>
</comment>
<keyword evidence="1" id="KW-0472">Membrane</keyword>
<dbReference type="AlphaFoldDB" id="A0A8J8SXG1"/>
<evidence type="ECO:0000313" key="2">
    <source>
        <dbReference type="EMBL" id="TNV73863.1"/>
    </source>
</evidence>
<gene>
    <name evidence="2" type="ORF">FGO68_gene15976</name>
</gene>
<proteinExistence type="predicted"/>
<name>A0A8J8SXG1_HALGN</name>
<keyword evidence="1" id="KW-0812">Transmembrane</keyword>
<keyword evidence="1" id="KW-1133">Transmembrane helix</keyword>
<feature type="transmembrane region" description="Helical" evidence="1">
    <location>
        <begin position="122"/>
        <end position="141"/>
    </location>
</feature>
<evidence type="ECO:0000256" key="1">
    <source>
        <dbReference type="SAM" id="Phobius"/>
    </source>
</evidence>
<accession>A0A8J8SXG1</accession>
<organism evidence="2 3">
    <name type="scientific">Halteria grandinella</name>
    <dbReference type="NCBI Taxonomy" id="5974"/>
    <lineage>
        <taxon>Eukaryota</taxon>
        <taxon>Sar</taxon>
        <taxon>Alveolata</taxon>
        <taxon>Ciliophora</taxon>
        <taxon>Intramacronucleata</taxon>
        <taxon>Spirotrichea</taxon>
        <taxon>Stichotrichia</taxon>
        <taxon>Sporadotrichida</taxon>
        <taxon>Halteriidae</taxon>
        <taxon>Halteria</taxon>
    </lineage>
</organism>
<dbReference type="Proteomes" id="UP000785679">
    <property type="component" value="Unassembled WGS sequence"/>
</dbReference>
<protein>
    <submittedName>
        <fullName evidence="2">Uncharacterized protein</fullName>
    </submittedName>
</protein>
<sequence length="224" mass="26481">MEPSCTTVIRAQSSGIRLCWLINEIIYHRYCYLRLIMKEDLNVFISYILYCLSQYLQVRCLTFRCVNLHVSSRVPSYPILWPSDQFFRKRYIEVHRIWLLAQLIIYLFEEVFQRHFPFVNKFLMLIVIYLAIISCRSRYVFKHIIPYAQDVLDERVLILETHSFKNGMRSAGSEDQLDQVGKLPSADQLQEALKLLFIPQEASQVLPEVLEHLKTGVGWLHPPN</sequence>
<reference evidence="2" key="1">
    <citation type="submission" date="2019-06" db="EMBL/GenBank/DDBJ databases">
        <authorList>
            <person name="Zheng W."/>
        </authorList>
    </citation>
    <scope>NUCLEOTIDE SEQUENCE</scope>
    <source>
        <strain evidence="2">QDHG01</strain>
    </source>
</reference>
<keyword evidence="3" id="KW-1185">Reference proteome</keyword>
<dbReference type="EMBL" id="RRYP01017946">
    <property type="protein sequence ID" value="TNV73863.1"/>
    <property type="molecule type" value="Genomic_DNA"/>
</dbReference>